<organism evidence="11 12">
    <name type="scientific">Formimonas warabiya</name>
    <dbReference type="NCBI Taxonomy" id="1761012"/>
    <lineage>
        <taxon>Bacteria</taxon>
        <taxon>Bacillati</taxon>
        <taxon>Bacillota</taxon>
        <taxon>Clostridia</taxon>
        <taxon>Eubacteriales</taxon>
        <taxon>Peptococcaceae</taxon>
        <taxon>Candidatus Formimonas</taxon>
    </lineage>
</organism>
<dbReference type="Gene3D" id="3.20.20.60">
    <property type="entry name" value="Phosphoenolpyruvate-binding domains"/>
    <property type="match status" value="1"/>
</dbReference>
<keyword evidence="7" id="KW-0963">Cytoplasm</keyword>
<feature type="binding site" evidence="7 9">
    <location>
        <position position="72"/>
    </location>
    <ligand>
        <name>3-methyl-2-oxobutanoate</name>
        <dbReference type="ChEBI" id="CHEBI:11851"/>
    </ligand>
</feature>
<dbReference type="GO" id="GO:0008168">
    <property type="term" value="F:methyltransferase activity"/>
    <property type="evidence" value="ECO:0007669"/>
    <property type="project" value="UniProtKB-KW"/>
</dbReference>
<protein>
    <recommendedName>
        <fullName evidence="7">3-methyl-2-oxobutanoate hydroxymethyltransferase</fullName>
        <ecNumber evidence="7">2.1.2.11</ecNumber>
    </recommendedName>
    <alternativeName>
        <fullName evidence="7">Ketopantoate hydroxymethyltransferase</fullName>
        <shortName evidence="7">KPHMT</shortName>
    </alternativeName>
</protein>
<dbReference type="GO" id="GO:0032259">
    <property type="term" value="P:methylation"/>
    <property type="evidence" value="ECO:0007669"/>
    <property type="project" value="UniProtKB-KW"/>
</dbReference>
<feature type="binding site" evidence="7 10">
    <location>
        <position position="72"/>
    </location>
    <ligand>
        <name>Mg(2+)</name>
        <dbReference type="ChEBI" id="CHEBI:18420"/>
    </ligand>
</feature>
<evidence type="ECO:0000256" key="4">
    <source>
        <dbReference type="ARBA" id="ARBA00022655"/>
    </source>
</evidence>
<name>A0A3G1L297_FORW1</name>
<dbReference type="UniPathway" id="UPA00028">
    <property type="reaction ID" value="UER00003"/>
</dbReference>
<dbReference type="NCBIfam" id="TIGR00222">
    <property type="entry name" value="panB"/>
    <property type="match status" value="1"/>
</dbReference>
<evidence type="ECO:0000256" key="9">
    <source>
        <dbReference type="PIRSR" id="PIRSR000388-2"/>
    </source>
</evidence>
<gene>
    <name evidence="7" type="primary">panB</name>
    <name evidence="11" type="ORF">DCMF_25740</name>
</gene>
<evidence type="ECO:0000256" key="10">
    <source>
        <dbReference type="PIRSR" id="PIRSR000388-3"/>
    </source>
</evidence>
<dbReference type="SUPFAM" id="SSF51621">
    <property type="entry name" value="Phosphoenolpyruvate/pyruvate domain"/>
    <property type="match status" value="1"/>
</dbReference>
<comment type="subunit">
    <text evidence="3 7">Homodecamer; pentamer of dimers.</text>
</comment>
<dbReference type="FunFam" id="3.20.20.60:FF:000003">
    <property type="entry name" value="3-methyl-2-oxobutanoate hydroxymethyltransferase"/>
    <property type="match status" value="1"/>
</dbReference>
<comment type="cofactor">
    <cofactor evidence="7 10">
        <name>Mg(2+)</name>
        <dbReference type="ChEBI" id="CHEBI:18420"/>
    </cofactor>
    <text evidence="7 10">Binds 1 Mg(2+) ion per subunit.</text>
</comment>
<dbReference type="EC" id="2.1.2.11" evidence="7"/>
<dbReference type="PANTHER" id="PTHR20881:SF0">
    <property type="entry name" value="3-METHYL-2-OXOBUTANOATE HYDROXYMETHYLTRANSFERASE"/>
    <property type="match status" value="1"/>
</dbReference>
<dbReference type="Proteomes" id="UP000323521">
    <property type="component" value="Chromosome"/>
</dbReference>
<dbReference type="InterPro" id="IPR015813">
    <property type="entry name" value="Pyrv/PenolPyrv_kinase-like_dom"/>
</dbReference>
<accession>A0A3G1L297</accession>
<dbReference type="AlphaFoldDB" id="A0A3G1L297"/>
<evidence type="ECO:0000313" key="11">
    <source>
        <dbReference type="EMBL" id="ATW28906.1"/>
    </source>
</evidence>
<feature type="binding site" evidence="7 9">
    <location>
        <position position="102"/>
    </location>
    <ligand>
        <name>3-methyl-2-oxobutanoate</name>
        <dbReference type="ChEBI" id="CHEBI:11851"/>
    </ligand>
</feature>
<evidence type="ECO:0000256" key="8">
    <source>
        <dbReference type="PIRSR" id="PIRSR000388-1"/>
    </source>
</evidence>
<dbReference type="HAMAP" id="MF_00156">
    <property type="entry name" value="PanB"/>
    <property type="match status" value="1"/>
</dbReference>
<feature type="binding site" evidence="7 9">
    <location>
        <begin position="33"/>
        <end position="34"/>
    </location>
    <ligand>
        <name>3-methyl-2-oxobutanoate</name>
        <dbReference type="ChEBI" id="CHEBI:11851"/>
    </ligand>
</feature>
<dbReference type="GO" id="GO:0015940">
    <property type="term" value="P:pantothenate biosynthetic process"/>
    <property type="evidence" value="ECO:0007669"/>
    <property type="project" value="UniProtKB-UniRule"/>
</dbReference>
<reference evidence="11 12" key="1">
    <citation type="submission" date="2016-10" db="EMBL/GenBank/DDBJ databases">
        <title>Complete Genome Sequence of Peptococcaceae strain DCMF.</title>
        <authorList>
            <person name="Edwards R.J."/>
            <person name="Holland S.I."/>
            <person name="Deshpande N.P."/>
            <person name="Wong Y.K."/>
            <person name="Ertan H."/>
            <person name="Manefield M."/>
            <person name="Russell T.L."/>
            <person name="Lee M.J."/>
        </authorList>
    </citation>
    <scope>NUCLEOTIDE SEQUENCE [LARGE SCALE GENOMIC DNA]</scope>
    <source>
        <strain evidence="11 12">DCMF</strain>
    </source>
</reference>
<dbReference type="CDD" id="cd06557">
    <property type="entry name" value="KPHMT-like"/>
    <property type="match status" value="1"/>
</dbReference>
<dbReference type="PIRSF" id="PIRSF000388">
    <property type="entry name" value="Pantoate_hydroxy_MeTrfase"/>
    <property type="match status" value="1"/>
</dbReference>
<dbReference type="KEGG" id="fwa:DCMF_25740"/>
<dbReference type="InterPro" id="IPR040442">
    <property type="entry name" value="Pyrv_kinase-like_dom_sf"/>
</dbReference>
<evidence type="ECO:0000256" key="7">
    <source>
        <dbReference type="HAMAP-Rule" id="MF_00156"/>
    </source>
</evidence>
<dbReference type="Pfam" id="PF02548">
    <property type="entry name" value="Pantoate_transf"/>
    <property type="match status" value="1"/>
</dbReference>
<evidence type="ECO:0000256" key="5">
    <source>
        <dbReference type="ARBA" id="ARBA00022679"/>
    </source>
</evidence>
<dbReference type="InterPro" id="IPR003700">
    <property type="entry name" value="Pantoate_hydroxy_MeTrfase"/>
</dbReference>
<keyword evidence="4 7" id="KW-0566">Pantothenate biosynthesis</keyword>
<dbReference type="EMBL" id="CP017634">
    <property type="protein sequence ID" value="ATW28906.1"/>
    <property type="molecule type" value="Genomic_DNA"/>
</dbReference>
<feature type="binding site" evidence="7 10">
    <location>
        <position position="33"/>
    </location>
    <ligand>
        <name>Mg(2+)</name>
        <dbReference type="ChEBI" id="CHEBI:18420"/>
    </ligand>
</feature>
<proteinExistence type="inferred from homology"/>
<feature type="active site" description="Proton acceptor" evidence="7 8">
    <location>
        <position position="171"/>
    </location>
</feature>
<keyword evidence="7 10" id="KW-0460">Magnesium</keyword>
<dbReference type="GO" id="GO:0003864">
    <property type="term" value="F:3-methyl-2-oxobutanoate hydroxymethyltransferase activity"/>
    <property type="evidence" value="ECO:0007669"/>
    <property type="project" value="UniProtKB-UniRule"/>
</dbReference>
<dbReference type="NCBIfam" id="NF001452">
    <property type="entry name" value="PRK00311.1"/>
    <property type="match status" value="1"/>
</dbReference>
<evidence type="ECO:0000256" key="6">
    <source>
        <dbReference type="ARBA" id="ARBA00056497"/>
    </source>
</evidence>
<comment type="similarity">
    <text evidence="2 7">Belongs to the PanB family.</text>
</comment>
<keyword evidence="11" id="KW-0489">Methyltransferase</keyword>
<sequence length="269" mass="29626">MAMGSPITMMTAYDYPMAQLEDEAGIEIILVGDSLYMTVLGHGSTLPAKMDTMIEHAEAVRRGAPRAFVIGDMPYMSYQVSPQEAIYNAGRYMKEAGVDGVKLEGGRDVADIVKALTKATIPVMGHLGLTPQSVSQLGGFKAQGRTLDSAERVIEDARMLEESGAFAILLECIPAEVGQIISKRSKIPIISIGAGPYCHGQLMIVQDMLGLFSTVPKFVKRYGNLRDTIAEAFRKYKEDVETKTYPDLNTHCYKMDHQAYEDLVRKYAE</sequence>
<evidence type="ECO:0000256" key="1">
    <source>
        <dbReference type="ARBA" id="ARBA00005033"/>
    </source>
</evidence>
<evidence type="ECO:0000256" key="2">
    <source>
        <dbReference type="ARBA" id="ARBA00008676"/>
    </source>
</evidence>
<comment type="subcellular location">
    <subcellularLocation>
        <location evidence="7">Cytoplasm</location>
    </subcellularLocation>
</comment>
<keyword evidence="12" id="KW-1185">Reference proteome</keyword>
<dbReference type="PANTHER" id="PTHR20881">
    <property type="entry name" value="3-METHYL-2-OXOBUTANOATE HYDROXYMETHYLTRANSFERASE"/>
    <property type="match status" value="1"/>
</dbReference>
<dbReference type="GO" id="GO:0000287">
    <property type="term" value="F:magnesium ion binding"/>
    <property type="evidence" value="ECO:0007669"/>
    <property type="project" value="TreeGrafter"/>
</dbReference>
<keyword evidence="5 7" id="KW-0808">Transferase</keyword>
<keyword evidence="7 10" id="KW-0479">Metal-binding</keyword>
<dbReference type="OrthoDB" id="9781789at2"/>
<feature type="binding site" evidence="7 10">
    <location>
        <position position="104"/>
    </location>
    <ligand>
        <name>Mg(2+)</name>
        <dbReference type="ChEBI" id="CHEBI:18420"/>
    </ligand>
</feature>
<comment type="function">
    <text evidence="6 7">Catalyzes the reversible reaction in which hydroxymethyl group from 5,10-methylenetetrahydrofolate is transferred onto alpha-ketoisovalerate to form ketopantoate.</text>
</comment>
<comment type="pathway">
    <text evidence="1 7">Cofactor biosynthesis; (R)-pantothenate biosynthesis; (R)-pantoate from 3-methyl-2-oxobutanoate: step 1/2.</text>
</comment>
<comment type="catalytic activity">
    <reaction evidence="7">
        <text>(6R)-5,10-methylene-5,6,7,8-tetrahydrofolate + 3-methyl-2-oxobutanoate + H2O = 2-dehydropantoate + (6S)-5,6,7,8-tetrahydrofolate</text>
        <dbReference type="Rhea" id="RHEA:11824"/>
        <dbReference type="ChEBI" id="CHEBI:11561"/>
        <dbReference type="ChEBI" id="CHEBI:11851"/>
        <dbReference type="ChEBI" id="CHEBI:15377"/>
        <dbReference type="ChEBI" id="CHEBI:15636"/>
        <dbReference type="ChEBI" id="CHEBI:57453"/>
        <dbReference type="EC" id="2.1.2.11"/>
    </reaction>
</comment>
<evidence type="ECO:0000313" key="12">
    <source>
        <dbReference type="Proteomes" id="UP000323521"/>
    </source>
</evidence>
<evidence type="ECO:0000256" key="3">
    <source>
        <dbReference type="ARBA" id="ARBA00011424"/>
    </source>
</evidence>
<dbReference type="GO" id="GO:0005737">
    <property type="term" value="C:cytoplasm"/>
    <property type="evidence" value="ECO:0007669"/>
    <property type="project" value="UniProtKB-SubCell"/>
</dbReference>